<feature type="region of interest" description="Disordered" evidence="1">
    <location>
        <begin position="374"/>
        <end position="526"/>
    </location>
</feature>
<reference evidence="2 3" key="1">
    <citation type="submission" date="2020-07" db="EMBL/GenBank/DDBJ databases">
        <title>Comparative genomics of pyrophilous fungi reveals a link between fire events and developmental genes.</title>
        <authorList>
            <consortium name="DOE Joint Genome Institute"/>
            <person name="Steindorff A.S."/>
            <person name="Carver A."/>
            <person name="Calhoun S."/>
            <person name="Stillman K."/>
            <person name="Liu H."/>
            <person name="Lipzen A."/>
            <person name="Pangilinan J."/>
            <person name="Labutti K."/>
            <person name="Bruns T.D."/>
            <person name="Grigoriev I.V."/>
        </authorList>
    </citation>
    <scope>NUCLEOTIDE SEQUENCE [LARGE SCALE GENOMIC DNA]</scope>
    <source>
        <strain evidence="2 3">CBS 144469</strain>
    </source>
</reference>
<sequence length="660" mass="76549">MRSHPNAVPGPSTSRPGPINLTQAGPTPGVLDPTQKARILRDITSTISFSAFDPLTAGGQDASLNLQRRLNIQDDRPAPKRIVIEISRTGQSTWRFVPRARREEGVDDEGIWPRVLDICGNLVYCSQDQWDIYKLDPNYDCLVKKFPSLSTIRPTNPHVRHPTVEPTPLGKRAYREGEVLEPESPKKRVHYDVTMESIRSTSEDGDDEDEEEEDLVAEMITDEQQARYRNPTPTAATSRPLKQPTPLPKERSPLTPRMAKPVNQPGPKTPTPLKRRKSQSVPPESIKKRKEIFETKLDTTQEEEETEEEGPRRKKVNFEAPRPVNKRTPSNPPVTQRELRAKKREREEQKRKRWEEEQQARIRLREERLMRDAMENVPPPSNTQPGSQWNFHVHGNQGLDRDSSMRGFSDFEDEKPAPGTGFSSAEEAARAAAIEESRRKLAELEADRPIWETAAKERAAREEAEQSAARAKAEAKRRKEQDRAQQERERVRRQQEEAEAQLRREEEEKEARRTQRAKERQARKARWTSGKWTIPRAVERFKETSDYFDMARFSEEHPLSIDDVPWPTLRHPDAFSLPEDVDWDSVEHFFDILKNHMRTQEYITLVEKSHRRFHPDRWRSRGLFKSVIDSEERNWMEVAATTVSQALTPIWQKVRVMKQA</sequence>
<proteinExistence type="predicted"/>
<feature type="compositionally biased region" description="Basic and acidic residues" evidence="1">
    <location>
        <begin position="427"/>
        <end position="464"/>
    </location>
</feature>
<gene>
    <name evidence="2" type="ORF">DFP72DRAFT_880614</name>
</gene>
<dbReference type="EMBL" id="JACGCI010000010">
    <property type="protein sequence ID" value="KAF6761283.1"/>
    <property type="molecule type" value="Genomic_DNA"/>
</dbReference>
<accession>A0A8H6M9V5</accession>
<evidence type="ECO:0000256" key="1">
    <source>
        <dbReference type="SAM" id="MobiDB-lite"/>
    </source>
</evidence>
<evidence type="ECO:0000313" key="3">
    <source>
        <dbReference type="Proteomes" id="UP000521943"/>
    </source>
</evidence>
<feature type="compositionally biased region" description="Basic and acidic residues" evidence="1">
    <location>
        <begin position="344"/>
        <end position="357"/>
    </location>
</feature>
<dbReference type="Proteomes" id="UP000521943">
    <property type="component" value="Unassembled WGS sequence"/>
</dbReference>
<feature type="compositionally biased region" description="Acidic residues" evidence="1">
    <location>
        <begin position="203"/>
        <end position="216"/>
    </location>
</feature>
<evidence type="ECO:0000313" key="2">
    <source>
        <dbReference type="EMBL" id="KAF6761283.1"/>
    </source>
</evidence>
<keyword evidence="3" id="KW-1185">Reference proteome</keyword>
<organism evidence="2 3">
    <name type="scientific">Ephemerocybe angulata</name>
    <dbReference type="NCBI Taxonomy" id="980116"/>
    <lineage>
        <taxon>Eukaryota</taxon>
        <taxon>Fungi</taxon>
        <taxon>Dikarya</taxon>
        <taxon>Basidiomycota</taxon>
        <taxon>Agaricomycotina</taxon>
        <taxon>Agaricomycetes</taxon>
        <taxon>Agaricomycetidae</taxon>
        <taxon>Agaricales</taxon>
        <taxon>Agaricineae</taxon>
        <taxon>Psathyrellaceae</taxon>
        <taxon>Ephemerocybe</taxon>
    </lineage>
</organism>
<name>A0A8H6M9V5_9AGAR</name>
<feature type="region of interest" description="Disordered" evidence="1">
    <location>
        <begin position="153"/>
        <end position="357"/>
    </location>
</feature>
<dbReference type="AlphaFoldDB" id="A0A8H6M9V5"/>
<feature type="compositionally biased region" description="Basic and acidic residues" evidence="1">
    <location>
        <begin position="173"/>
        <end position="193"/>
    </location>
</feature>
<feature type="compositionally biased region" description="Polar residues" evidence="1">
    <location>
        <begin position="11"/>
        <end position="25"/>
    </location>
</feature>
<comment type="caution">
    <text evidence="2">The sequence shown here is derived from an EMBL/GenBank/DDBJ whole genome shotgun (WGS) entry which is preliminary data.</text>
</comment>
<dbReference type="OrthoDB" id="8062037at2759"/>
<feature type="region of interest" description="Disordered" evidence="1">
    <location>
        <begin position="1"/>
        <end position="32"/>
    </location>
</feature>
<protein>
    <submittedName>
        <fullName evidence="2">Uncharacterized protein</fullName>
    </submittedName>
</protein>
<feature type="compositionally biased region" description="Basic and acidic residues" evidence="1">
    <location>
        <begin position="471"/>
        <end position="522"/>
    </location>
</feature>